<evidence type="ECO:0000313" key="2">
    <source>
        <dbReference type="EMBL" id="KZT64625.1"/>
    </source>
</evidence>
<dbReference type="EMBL" id="KV429123">
    <property type="protein sequence ID" value="KZT64625.1"/>
    <property type="molecule type" value="Genomic_DNA"/>
</dbReference>
<organism evidence="2 3">
    <name type="scientific">Daedalea quercina L-15889</name>
    <dbReference type="NCBI Taxonomy" id="1314783"/>
    <lineage>
        <taxon>Eukaryota</taxon>
        <taxon>Fungi</taxon>
        <taxon>Dikarya</taxon>
        <taxon>Basidiomycota</taxon>
        <taxon>Agaricomycotina</taxon>
        <taxon>Agaricomycetes</taxon>
        <taxon>Polyporales</taxon>
        <taxon>Fomitopsis</taxon>
    </lineage>
</organism>
<dbReference type="Proteomes" id="UP000076727">
    <property type="component" value="Unassembled WGS sequence"/>
</dbReference>
<feature type="compositionally biased region" description="Polar residues" evidence="1">
    <location>
        <begin position="219"/>
        <end position="232"/>
    </location>
</feature>
<accession>A0A165LMW0</accession>
<sequence>MPPETDLDQGSLQKLTVPQLKVLCKEHKIAGYSKLAKAALIDKLSATRIGAHQEVSKPTNGEPKIVVEKKTVNKPCSTSAGLSTSSISGGTATASAHTTHAHVRDGLPKLAEKVHADDGSNTLDSLVSQVHRASNEETFSSRAHPVPSLPPAHIGETNFHPAGCTTDLGANVTSPRNARTTGSTSKKRATESSVTGVAKKRKVQEETLLAAKTTGLSSKSVCPTSISKTTENVPLPSLGPVESRSKHTSPAQRISIVPFKELSASNSRAPVLHVYPDVTLHSPMSSRPAVSGVVVTTKPSEKNSPGMTRGHTSANAKSVPLTEVRPVGKRFQKLVVNRRPQALPLTKNAHISASRGPSAALQHTNPPVFYHLDFLLAAPIPQLTSINLPPSLAQRKRVQHWAIILSELSNAERRQCVLVSRMVRYAVYLSAFHLLKQRHAGRRISQDIAQYSQAMTNMWPYLRVREAEAAQRRHVYEVTFLARFIRSRGLPQPIADRLWSSPDDGMQINVALRFVLSRLWFALSIGSGANDSKAFAWLEAVVVDTQPVIPQELWSVTVEGISGRSRQTETFFVLEATCEPVGCPDAAIHEREDHVNTLPVRVDWSGYINHHLHPTHGTASIKLLDQLKWANREEYERGISRLWLKRIQNEGELGVAKRVVAEPYALACVVANSISGQWMSASEMAQDFAGLSSRTHAAGARPKATQVNLYLPEHHHVESVHFTTARGQPLHAGLAVVQTPHRAYFILRDNGMQVGCEEDGVSEVWQEVIGCDTSGR</sequence>
<dbReference type="InterPro" id="IPR036361">
    <property type="entry name" value="SAP_dom_sf"/>
</dbReference>
<gene>
    <name evidence="2" type="ORF">DAEQUDRAFT_601748</name>
</gene>
<feature type="region of interest" description="Disordered" evidence="1">
    <location>
        <begin position="77"/>
        <end position="101"/>
    </location>
</feature>
<evidence type="ECO:0000256" key="1">
    <source>
        <dbReference type="SAM" id="MobiDB-lite"/>
    </source>
</evidence>
<protein>
    <recommendedName>
        <fullName evidence="4">Rho termination factor N-terminal domain-containing protein</fullName>
    </recommendedName>
</protein>
<reference evidence="2 3" key="1">
    <citation type="journal article" date="2016" name="Mol. Biol. Evol.">
        <title>Comparative Genomics of Early-Diverging Mushroom-Forming Fungi Provides Insights into the Origins of Lignocellulose Decay Capabilities.</title>
        <authorList>
            <person name="Nagy L.G."/>
            <person name="Riley R."/>
            <person name="Tritt A."/>
            <person name="Adam C."/>
            <person name="Daum C."/>
            <person name="Floudas D."/>
            <person name="Sun H."/>
            <person name="Yadav J.S."/>
            <person name="Pangilinan J."/>
            <person name="Larsson K.H."/>
            <person name="Matsuura K."/>
            <person name="Barry K."/>
            <person name="Labutti K."/>
            <person name="Kuo R."/>
            <person name="Ohm R.A."/>
            <person name="Bhattacharya S.S."/>
            <person name="Shirouzu T."/>
            <person name="Yoshinaga Y."/>
            <person name="Martin F.M."/>
            <person name="Grigoriev I.V."/>
            <person name="Hibbett D.S."/>
        </authorList>
    </citation>
    <scope>NUCLEOTIDE SEQUENCE [LARGE SCALE GENOMIC DNA]</scope>
    <source>
        <strain evidence="2 3">L-15889</strain>
    </source>
</reference>
<dbReference type="OrthoDB" id="2368680at2759"/>
<evidence type="ECO:0008006" key="4">
    <source>
        <dbReference type="Google" id="ProtNLM"/>
    </source>
</evidence>
<feature type="compositionally biased region" description="Polar residues" evidence="1">
    <location>
        <begin position="171"/>
        <end position="184"/>
    </location>
</feature>
<proteinExistence type="predicted"/>
<feature type="region of interest" description="Disordered" evidence="1">
    <location>
        <begin position="219"/>
        <end position="250"/>
    </location>
</feature>
<name>A0A165LMW0_9APHY</name>
<dbReference type="STRING" id="1314783.A0A165LMW0"/>
<dbReference type="AlphaFoldDB" id="A0A165LMW0"/>
<feature type="compositionally biased region" description="Low complexity" evidence="1">
    <location>
        <begin position="77"/>
        <end position="98"/>
    </location>
</feature>
<feature type="region of interest" description="Disordered" evidence="1">
    <location>
        <begin position="168"/>
        <end position="198"/>
    </location>
</feature>
<dbReference type="Gene3D" id="1.10.720.30">
    <property type="entry name" value="SAP domain"/>
    <property type="match status" value="1"/>
</dbReference>
<keyword evidence="3" id="KW-1185">Reference proteome</keyword>
<evidence type="ECO:0000313" key="3">
    <source>
        <dbReference type="Proteomes" id="UP000076727"/>
    </source>
</evidence>